<name>A0A316F3N1_9ACTN</name>
<accession>A0A316F3N1</accession>
<sequence>MNNTIIIGYDGSPDARTALTWALDEAARTLAPAEIVYADQWPIWEPAASLVYWASLPSRRRPAT</sequence>
<dbReference type="Gene3D" id="3.40.50.620">
    <property type="entry name" value="HUPs"/>
    <property type="match status" value="1"/>
</dbReference>
<protein>
    <submittedName>
        <fullName evidence="2">Universal stress protein family protein</fullName>
    </submittedName>
</protein>
<dbReference type="Pfam" id="PF00582">
    <property type="entry name" value="Usp"/>
    <property type="match status" value="1"/>
</dbReference>
<reference evidence="2 3" key="1">
    <citation type="submission" date="2018-05" db="EMBL/GenBank/DDBJ databases">
        <title>Genomic Encyclopedia of Archaeal and Bacterial Type Strains, Phase II (KMG-II): from individual species to whole genera.</title>
        <authorList>
            <person name="Goeker M."/>
        </authorList>
    </citation>
    <scope>NUCLEOTIDE SEQUENCE [LARGE SCALE GENOMIC DNA]</scope>
    <source>
        <strain evidence="2 3">DSM 45184</strain>
    </source>
</reference>
<evidence type="ECO:0000313" key="2">
    <source>
        <dbReference type="EMBL" id="PWK39876.1"/>
    </source>
</evidence>
<dbReference type="RefSeq" id="WP_239170478.1">
    <property type="nucleotide sequence ID" value="NZ_BONA01000076.1"/>
</dbReference>
<proteinExistence type="predicted"/>
<feature type="domain" description="UspA" evidence="1">
    <location>
        <begin position="1"/>
        <end position="52"/>
    </location>
</feature>
<dbReference type="Proteomes" id="UP000245697">
    <property type="component" value="Unassembled WGS sequence"/>
</dbReference>
<gene>
    <name evidence="2" type="ORF">BC793_121143</name>
</gene>
<dbReference type="InterPro" id="IPR014729">
    <property type="entry name" value="Rossmann-like_a/b/a_fold"/>
</dbReference>
<comment type="caution">
    <text evidence="2">The sequence shown here is derived from an EMBL/GenBank/DDBJ whole genome shotgun (WGS) entry which is preliminary data.</text>
</comment>
<dbReference type="SUPFAM" id="SSF52402">
    <property type="entry name" value="Adenine nucleotide alpha hydrolases-like"/>
    <property type="match status" value="1"/>
</dbReference>
<evidence type="ECO:0000313" key="3">
    <source>
        <dbReference type="Proteomes" id="UP000245697"/>
    </source>
</evidence>
<dbReference type="InterPro" id="IPR006016">
    <property type="entry name" value="UspA"/>
</dbReference>
<evidence type="ECO:0000259" key="1">
    <source>
        <dbReference type="Pfam" id="PF00582"/>
    </source>
</evidence>
<dbReference type="AlphaFoldDB" id="A0A316F3N1"/>
<dbReference type="EMBL" id="QGGR01000021">
    <property type="protein sequence ID" value="PWK39876.1"/>
    <property type="molecule type" value="Genomic_DNA"/>
</dbReference>
<keyword evidence="3" id="KW-1185">Reference proteome</keyword>
<organism evidence="2 3">
    <name type="scientific">Actinoplanes xinjiangensis</name>
    <dbReference type="NCBI Taxonomy" id="512350"/>
    <lineage>
        <taxon>Bacteria</taxon>
        <taxon>Bacillati</taxon>
        <taxon>Actinomycetota</taxon>
        <taxon>Actinomycetes</taxon>
        <taxon>Micromonosporales</taxon>
        <taxon>Micromonosporaceae</taxon>
        <taxon>Actinoplanes</taxon>
    </lineage>
</organism>